<dbReference type="Gene3D" id="1.10.287.130">
    <property type="match status" value="1"/>
</dbReference>
<dbReference type="SMART" id="SM00387">
    <property type="entry name" value="HATPase_c"/>
    <property type="match status" value="1"/>
</dbReference>
<proteinExistence type="predicted"/>
<evidence type="ECO:0000256" key="8">
    <source>
        <dbReference type="ARBA" id="ARBA00023136"/>
    </source>
</evidence>
<evidence type="ECO:0000256" key="6">
    <source>
        <dbReference type="ARBA" id="ARBA00022777"/>
    </source>
</evidence>
<reference evidence="12" key="1">
    <citation type="submission" date="2020-06" db="EMBL/GenBank/DDBJ databases">
        <title>Characterization of fructooligosaccharide metabolism and fructooligosaccharide-degrading enzymes in human commensal butyrate producers.</title>
        <authorList>
            <person name="Tanno H."/>
            <person name="Fujii T."/>
            <person name="Hirano K."/>
            <person name="Maeno S."/>
            <person name="Tonozuka T."/>
            <person name="Sakamoto M."/>
            <person name="Ohkuma M."/>
            <person name="Tochio T."/>
            <person name="Endo A."/>
        </authorList>
    </citation>
    <scope>NUCLEOTIDE SEQUENCE</scope>
    <source>
        <strain evidence="12">JCM 17466</strain>
    </source>
</reference>
<dbReference type="SMART" id="SM00388">
    <property type="entry name" value="HisKA"/>
    <property type="match status" value="1"/>
</dbReference>
<dbReference type="PANTHER" id="PTHR45453">
    <property type="entry name" value="PHOSPHATE REGULON SENSOR PROTEIN PHOR"/>
    <property type="match status" value="1"/>
</dbReference>
<evidence type="ECO:0000256" key="3">
    <source>
        <dbReference type="ARBA" id="ARBA00012438"/>
    </source>
</evidence>
<keyword evidence="10" id="KW-0812">Transmembrane</keyword>
<accession>A0A916VE57</accession>
<dbReference type="PANTHER" id="PTHR45453:SF1">
    <property type="entry name" value="PHOSPHATE REGULON SENSOR PROTEIN PHOR"/>
    <property type="match status" value="1"/>
</dbReference>
<evidence type="ECO:0000256" key="2">
    <source>
        <dbReference type="ARBA" id="ARBA00004370"/>
    </source>
</evidence>
<dbReference type="Gene3D" id="3.30.565.10">
    <property type="entry name" value="Histidine kinase-like ATPase, C-terminal domain"/>
    <property type="match status" value="1"/>
</dbReference>
<keyword evidence="9" id="KW-0175">Coiled coil</keyword>
<dbReference type="GO" id="GO:0016036">
    <property type="term" value="P:cellular response to phosphate starvation"/>
    <property type="evidence" value="ECO:0007669"/>
    <property type="project" value="TreeGrafter"/>
</dbReference>
<dbReference type="InterPro" id="IPR036097">
    <property type="entry name" value="HisK_dim/P_sf"/>
</dbReference>
<dbReference type="InterPro" id="IPR050351">
    <property type="entry name" value="BphY/WalK/GraS-like"/>
</dbReference>
<dbReference type="EMBL" id="BLYI01000047">
    <property type="protein sequence ID" value="GFO85973.1"/>
    <property type="molecule type" value="Genomic_DNA"/>
</dbReference>
<feature type="coiled-coil region" evidence="9">
    <location>
        <begin position="201"/>
        <end position="231"/>
    </location>
</feature>
<evidence type="ECO:0000259" key="11">
    <source>
        <dbReference type="PROSITE" id="PS50109"/>
    </source>
</evidence>
<dbReference type="InterPro" id="IPR036890">
    <property type="entry name" value="HATPase_C_sf"/>
</dbReference>
<evidence type="ECO:0000313" key="12">
    <source>
        <dbReference type="EMBL" id="GFO85973.1"/>
    </source>
</evidence>
<dbReference type="SUPFAM" id="SSF47384">
    <property type="entry name" value="Homodimeric domain of signal transducing histidine kinase"/>
    <property type="match status" value="1"/>
</dbReference>
<dbReference type="PRINTS" id="PR00344">
    <property type="entry name" value="BCTRLSENSOR"/>
</dbReference>
<comment type="caution">
    <text evidence="12">The sequence shown here is derived from an EMBL/GenBank/DDBJ whole genome shotgun (WGS) entry which is preliminary data.</text>
</comment>
<dbReference type="GO" id="GO:0005886">
    <property type="term" value="C:plasma membrane"/>
    <property type="evidence" value="ECO:0007669"/>
    <property type="project" value="TreeGrafter"/>
</dbReference>
<comment type="subcellular location">
    <subcellularLocation>
        <location evidence="2">Membrane</location>
    </subcellularLocation>
</comment>
<dbReference type="InterPro" id="IPR003594">
    <property type="entry name" value="HATPase_dom"/>
</dbReference>
<keyword evidence="8 10" id="KW-0472">Membrane</keyword>
<dbReference type="FunFam" id="3.30.565.10:FF:000006">
    <property type="entry name" value="Sensor histidine kinase WalK"/>
    <property type="match status" value="1"/>
</dbReference>
<evidence type="ECO:0000256" key="10">
    <source>
        <dbReference type="SAM" id="Phobius"/>
    </source>
</evidence>
<dbReference type="RefSeq" id="WP_201311654.1">
    <property type="nucleotide sequence ID" value="NZ_BLYI01000047.1"/>
</dbReference>
<dbReference type="Pfam" id="PF00512">
    <property type="entry name" value="HisKA"/>
    <property type="match status" value="1"/>
</dbReference>
<evidence type="ECO:0000313" key="13">
    <source>
        <dbReference type="Proteomes" id="UP000613208"/>
    </source>
</evidence>
<dbReference type="InterPro" id="IPR003661">
    <property type="entry name" value="HisK_dim/P_dom"/>
</dbReference>
<keyword evidence="5" id="KW-0808">Transferase</keyword>
<dbReference type="GO" id="GO:0004721">
    <property type="term" value="F:phosphoprotein phosphatase activity"/>
    <property type="evidence" value="ECO:0007669"/>
    <property type="project" value="TreeGrafter"/>
</dbReference>
<dbReference type="GO" id="GO:0000155">
    <property type="term" value="F:phosphorelay sensor kinase activity"/>
    <property type="evidence" value="ECO:0007669"/>
    <property type="project" value="InterPro"/>
</dbReference>
<dbReference type="Gene3D" id="3.30.450.20">
    <property type="entry name" value="PAS domain"/>
    <property type="match status" value="1"/>
</dbReference>
<protein>
    <recommendedName>
        <fullName evidence="3">histidine kinase</fullName>
        <ecNumber evidence="3">2.7.13.3</ecNumber>
    </recommendedName>
</protein>
<name>A0A916VE57_9FIRM</name>
<dbReference type="EC" id="2.7.13.3" evidence="3"/>
<dbReference type="Proteomes" id="UP000613208">
    <property type="component" value="Unassembled WGS sequence"/>
</dbReference>
<dbReference type="SUPFAM" id="SSF55874">
    <property type="entry name" value="ATPase domain of HSP90 chaperone/DNA topoisomerase II/histidine kinase"/>
    <property type="match status" value="1"/>
</dbReference>
<evidence type="ECO:0000256" key="5">
    <source>
        <dbReference type="ARBA" id="ARBA00022679"/>
    </source>
</evidence>
<evidence type="ECO:0000256" key="1">
    <source>
        <dbReference type="ARBA" id="ARBA00000085"/>
    </source>
</evidence>
<dbReference type="InterPro" id="IPR004358">
    <property type="entry name" value="Sig_transdc_His_kin-like_C"/>
</dbReference>
<evidence type="ECO:0000256" key="4">
    <source>
        <dbReference type="ARBA" id="ARBA00022553"/>
    </source>
</evidence>
<feature type="transmembrane region" description="Helical" evidence="10">
    <location>
        <begin position="147"/>
        <end position="168"/>
    </location>
</feature>
<keyword evidence="4" id="KW-0597">Phosphoprotein</keyword>
<dbReference type="FunFam" id="1.10.287.130:FF:000001">
    <property type="entry name" value="Two-component sensor histidine kinase"/>
    <property type="match status" value="1"/>
</dbReference>
<dbReference type="InterPro" id="IPR005467">
    <property type="entry name" value="His_kinase_dom"/>
</dbReference>
<feature type="domain" description="Histidine kinase" evidence="11">
    <location>
        <begin position="231"/>
        <end position="446"/>
    </location>
</feature>
<comment type="catalytic activity">
    <reaction evidence="1">
        <text>ATP + protein L-histidine = ADP + protein N-phospho-L-histidine.</text>
        <dbReference type="EC" id="2.7.13.3"/>
    </reaction>
</comment>
<dbReference type="PROSITE" id="PS50109">
    <property type="entry name" value="HIS_KIN"/>
    <property type="match status" value="1"/>
</dbReference>
<keyword evidence="10" id="KW-1133">Transmembrane helix</keyword>
<keyword evidence="6" id="KW-0418">Kinase</keyword>
<dbReference type="CDD" id="cd00075">
    <property type="entry name" value="HATPase"/>
    <property type="match status" value="1"/>
</dbReference>
<organism evidence="12 13">
    <name type="scientific">Anaerostipes butyraticus</name>
    <dbReference type="NCBI Taxonomy" id="645466"/>
    <lineage>
        <taxon>Bacteria</taxon>
        <taxon>Bacillati</taxon>
        <taxon>Bacillota</taxon>
        <taxon>Clostridia</taxon>
        <taxon>Lachnospirales</taxon>
        <taxon>Lachnospiraceae</taxon>
        <taxon>Anaerostipes</taxon>
    </lineage>
</organism>
<evidence type="ECO:0000256" key="9">
    <source>
        <dbReference type="SAM" id="Coils"/>
    </source>
</evidence>
<sequence>MKRKIFSKMVLVSFAAVLITTVILSFIAYFQYIQQIESGIRDEAGYMATSLNLHDKQDLNAYKDITVTRITWIDESGDVIYDSEGEESTMGNHKNRKEIREAIEKGTGEDTRISSTLNKQTYYYAVRLDDGTILRMSRETQTILRQVLGFLPAVSVMLLIVLVLDVILSRIITSRIVEPINQIDLLHPKQNQTYSELTPLLDRIEQQNIDIQNQIEEIKEAENMRKEFSANVSHELKTPLTTISGYAELMKDGLVKPEDMERFSGTIYKEARRLISMIEDIIKLSKLDENQVELEKKDVDLYELIFQIKSDLEHKLKKEDVTFHVRGVHTKIFGVYQILYEMFFNICENAVKYNHPKGEVVVTIAAMDEKPTVVVEDTGIGIPKEDIDRVFERFYRVDKSHSNQKEGSGLGLSIVKHGAKYHHASIEVESKLNQGTKITIVFQKEAKK</sequence>
<dbReference type="CDD" id="cd00082">
    <property type="entry name" value="HisKA"/>
    <property type="match status" value="1"/>
</dbReference>
<dbReference type="AlphaFoldDB" id="A0A916VE57"/>
<evidence type="ECO:0000256" key="7">
    <source>
        <dbReference type="ARBA" id="ARBA00023012"/>
    </source>
</evidence>
<keyword evidence="13" id="KW-1185">Reference proteome</keyword>
<keyword evidence="7" id="KW-0902">Two-component regulatory system</keyword>
<gene>
    <name evidence="12" type="ORF">ANBU17_23200</name>
</gene>
<dbReference type="Pfam" id="PF02518">
    <property type="entry name" value="HATPase_c"/>
    <property type="match status" value="1"/>
</dbReference>